<dbReference type="AlphaFoldDB" id="A0A0K2VEI8"/>
<sequence length="66" mass="7669">MWLSLGTRSRLDIRTSCSSSRSFWYVVKDVCGLVLSGCLLFPNFDRFCSIDSFKQSSCSQYREELR</sequence>
<dbReference type="EMBL" id="HACA01031508">
    <property type="protein sequence ID" value="CDW48869.1"/>
    <property type="molecule type" value="Transcribed_RNA"/>
</dbReference>
<proteinExistence type="predicted"/>
<organism evidence="1">
    <name type="scientific">Lepeophtheirus salmonis</name>
    <name type="common">Salmon louse</name>
    <name type="synonym">Caligus salmonis</name>
    <dbReference type="NCBI Taxonomy" id="72036"/>
    <lineage>
        <taxon>Eukaryota</taxon>
        <taxon>Metazoa</taxon>
        <taxon>Ecdysozoa</taxon>
        <taxon>Arthropoda</taxon>
        <taxon>Crustacea</taxon>
        <taxon>Multicrustacea</taxon>
        <taxon>Hexanauplia</taxon>
        <taxon>Copepoda</taxon>
        <taxon>Siphonostomatoida</taxon>
        <taxon>Caligidae</taxon>
        <taxon>Lepeophtheirus</taxon>
    </lineage>
</organism>
<name>A0A0K2VEI8_LEPSM</name>
<protein>
    <submittedName>
        <fullName evidence="1">Uncharacterized protein</fullName>
    </submittedName>
</protein>
<accession>A0A0K2VEI8</accession>
<evidence type="ECO:0000313" key="1">
    <source>
        <dbReference type="EMBL" id="CDW48869.1"/>
    </source>
</evidence>
<reference evidence="1" key="1">
    <citation type="submission" date="2014-05" db="EMBL/GenBank/DDBJ databases">
        <authorList>
            <person name="Chronopoulou M."/>
        </authorList>
    </citation>
    <scope>NUCLEOTIDE SEQUENCE</scope>
    <source>
        <tissue evidence="1">Whole organism</tissue>
    </source>
</reference>